<comment type="caution">
    <text evidence="2">The sequence shown here is derived from an EMBL/GenBank/DDBJ whole genome shotgun (WGS) entry which is preliminary data.</text>
</comment>
<reference evidence="2" key="1">
    <citation type="submission" date="2017-08" db="EMBL/GenBank/DDBJ databases">
        <title>Microbulbifer marisrubri sp. nov., a halophilic alphaproteobacterium isolated from marine sediment of the Yellow Sea, China.</title>
        <authorList>
            <person name="Zhang G."/>
            <person name="Xiong Q."/>
        </authorList>
    </citation>
    <scope>NUCLEOTIDE SEQUENCE [LARGE SCALE GENOMIC DNA]</scope>
    <source>
        <strain evidence="2">WRN-8</strain>
    </source>
</reference>
<dbReference type="EMBL" id="LRFG02000001">
    <property type="protein sequence ID" value="PCO06646.1"/>
    <property type="molecule type" value="Genomic_DNA"/>
</dbReference>
<sequence>MKSTETGRSNRVQFYAALALLLGALPATASELSLPMEQVERELAQKTEEVFSRKLNECRRAGEEEKASKPAFPVRIADRPDVKGGGLGHLEGLPLTAL</sequence>
<organism evidence="2 3">
    <name type="scientific">Microbulbifer flavimaris</name>
    <dbReference type="NCBI Taxonomy" id="1781068"/>
    <lineage>
        <taxon>Bacteria</taxon>
        <taxon>Pseudomonadati</taxon>
        <taxon>Pseudomonadota</taxon>
        <taxon>Gammaproteobacteria</taxon>
        <taxon>Cellvibrionales</taxon>
        <taxon>Microbulbiferaceae</taxon>
        <taxon>Microbulbifer</taxon>
    </lineage>
</organism>
<feature type="signal peptide" evidence="1">
    <location>
        <begin position="1"/>
        <end position="29"/>
    </location>
</feature>
<feature type="chain" id="PRO_5047112283" evidence="1">
    <location>
        <begin position="30"/>
        <end position="98"/>
    </location>
</feature>
<evidence type="ECO:0000313" key="2">
    <source>
        <dbReference type="EMBL" id="PCO06646.1"/>
    </source>
</evidence>
<keyword evidence="3" id="KW-1185">Reference proteome</keyword>
<evidence type="ECO:0000313" key="3">
    <source>
        <dbReference type="Proteomes" id="UP000218427"/>
    </source>
</evidence>
<gene>
    <name evidence="2" type="ORF">AWR36_002505</name>
</gene>
<name>A0ABX4I2S8_9GAMM</name>
<dbReference type="Proteomes" id="UP000218427">
    <property type="component" value="Unassembled WGS sequence"/>
</dbReference>
<accession>A0ABX4I2S8</accession>
<keyword evidence="1" id="KW-0732">Signal</keyword>
<dbReference type="RefSeq" id="WP_067080421.1">
    <property type="nucleotide sequence ID" value="NZ_LRFG02000001.1"/>
</dbReference>
<protein>
    <submittedName>
        <fullName evidence="2">Uncharacterized protein</fullName>
    </submittedName>
</protein>
<evidence type="ECO:0000256" key="1">
    <source>
        <dbReference type="SAM" id="SignalP"/>
    </source>
</evidence>
<proteinExistence type="predicted"/>